<evidence type="ECO:0000256" key="3">
    <source>
        <dbReference type="PROSITE-ProRule" id="PRU00708"/>
    </source>
</evidence>
<comment type="similarity">
    <text evidence="1">Belongs to the PPR family. P subfamily.</text>
</comment>
<sequence>MIKTLPSLSPNQLTYRVLLSQSCKEFDSSSSYQKVLNLMVNNKFKPNKVIIDVAIRSLCFVGRVDYVVLLVKEFSLKHSKPNIFTYNFLVKSLCKSSILNSVYSFIDEMKNIFNIKPDTIMKGYCMLSKGIEAVRIYKQMKEEGVLPDLVMYNTLNFGLSKCGRVSEAMKFLKIIVELGRFANVVTYTSLMNGMCREEDVLSAMALLELEAASYATFVMALCREGRVVKAYEVFE</sequence>
<dbReference type="Proteomes" id="UP000886885">
    <property type="component" value="Chromosome 7A"/>
</dbReference>
<keyword evidence="2" id="KW-0677">Repeat</keyword>
<comment type="caution">
    <text evidence="4">The sequence shown here is derived from an EMBL/GenBank/DDBJ whole genome shotgun (WGS) entry which is preliminary data.</text>
</comment>
<reference evidence="4" key="1">
    <citation type="journal article" date="2020" name="bioRxiv">
        <title>Hybrid origin of Populus tomentosa Carr. identified through genome sequencing and phylogenomic analysis.</title>
        <authorList>
            <person name="An X."/>
            <person name="Gao K."/>
            <person name="Chen Z."/>
            <person name="Li J."/>
            <person name="Yang X."/>
            <person name="Yang X."/>
            <person name="Zhou J."/>
            <person name="Guo T."/>
            <person name="Zhao T."/>
            <person name="Huang S."/>
            <person name="Miao D."/>
            <person name="Khan W.U."/>
            <person name="Rao P."/>
            <person name="Ye M."/>
            <person name="Lei B."/>
            <person name="Liao W."/>
            <person name="Wang J."/>
            <person name="Ji L."/>
            <person name="Li Y."/>
            <person name="Guo B."/>
            <person name="Mustafa N.S."/>
            <person name="Li S."/>
            <person name="Yun Q."/>
            <person name="Keller S.R."/>
            <person name="Mao J."/>
            <person name="Zhang R."/>
            <person name="Strauss S.H."/>
        </authorList>
    </citation>
    <scope>NUCLEOTIDE SEQUENCE</scope>
    <source>
        <strain evidence="4">GM15</strain>
        <tissue evidence="4">Leaf</tissue>
    </source>
</reference>
<dbReference type="Pfam" id="PF01535">
    <property type="entry name" value="PPR"/>
    <property type="match status" value="3"/>
</dbReference>
<evidence type="ECO:0000313" key="4">
    <source>
        <dbReference type="EMBL" id="KAG6768208.1"/>
    </source>
</evidence>
<dbReference type="InterPro" id="IPR002885">
    <property type="entry name" value="PPR_rpt"/>
</dbReference>
<dbReference type="PANTHER" id="PTHR47936:SF1">
    <property type="entry name" value="PENTATRICOPEPTIDE REPEAT-CONTAINING PROTEIN GUN1, CHLOROPLASTIC"/>
    <property type="match status" value="1"/>
</dbReference>
<protein>
    <submittedName>
        <fullName evidence="4">Uncharacterized protein</fullName>
    </submittedName>
</protein>
<feature type="repeat" description="PPR" evidence="3">
    <location>
        <begin position="148"/>
        <end position="182"/>
    </location>
</feature>
<evidence type="ECO:0000313" key="5">
    <source>
        <dbReference type="Proteomes" id="UP000886885"/>
    </source>
</evidence>
<organism evidence="4 5">
    <name type="scientific">Populus tomentosa</name>
    <name type="common">Chinese white poplar</name>
    <dbReference type="NCBI Taxonomy" id="118781"/>
    <lineage>
        <taxon>Eukaryota</taxon>
        <taxon>Viridiplantae</taxon>
        <taxon>Streptophyta</taxon>
        <taxon>Embryophyta</taxon>
        <taxon>Tracheophyta</taxon>
        <taxon>Spermatophyta</taxon>
        <taxon>Magnoliopsida</taxon>
        <taxon>eudicotyledons</taxon>
        <taxon>Gunneridae</taxon>
        <taxon>Pentapetalae</taxon>
        <taxon>rosids</taxon>
        <taxon>fabids</taxon>
        <taxon>Malpighiales</taxon>
        <taxon>Salicaceae</taxon>
        <taxon>Saliceae</taxon>
        <taxon>Populus</taxon>
    </lineage>
</organism>
<keyword evidence="5" id="KW-1185">Reference proteome</keyword>
<dbReference type="NCBIfam" id="TIGR00756">
    <property type="entry name" value="PPR"/>
    <property type="match status" value="2"/>
</dbReference>
<dbReference type="OrthoDB" id="185373at2759"/>
<dbReference type="Pfam" id="PF13041">
    <property type="entry name" value="PPR_2"/>
    <property type="match status" value="1"/>
</dbReference>
<gene>
    <name evidence="4" type="ORF">POTOM_027105</name>
</gene>
<dbReference type="PANTHER" id="PTHR47936">
    <property type="entry name" value="PPR_LONG DOMAIN-CONTAINING PROTEIN"/>
    <property type="match status" value="1"/>
</dbReference>
<accession>A0A8X7ZC47</accession>
<evidence type="ECO:0000256" key="1">
    <source>
        <dbReference type="ARBA" id="ARBA00007626"/>
    </source>
</evidence>
<evidence type="ECO:0000256" key="2">
    <source>
        <dbReference type="ARBA" id="ARBA00022737"/>
    </source>
</evidence>
<dbReference type="EMBL" id="JAAWWB010000013">
    <property type="protein sequence ID" value="KAG6768208.1"/>
    <property type="molecule type" value="Genomic_DNA"/>
</dbReference>
<name>A0A8X7ZC47_POPTO</name>
<dbReference type="AlphaFoldDB" id="A0A8X7ZC47"/>
<dbReference type="PROSITE" id="PS51375">
    <property type="entry name" value="PPR"/>
    <property type="match status" value="1"/>
</dbReference>
<proteinExistence type="inferred from homology"/>